<dbReference type="InterPro" id="IPR041616">
    <property type="entry name" value="PheRS_beta_core"/>
</dbReference>
<dbReference type="HAMAP" id="MF_00283">
    <property type="entry name" value="Phe_tRNA_synth_beta1"/>
    <property type="match status" value="1"/>
</dbReference>
<feature type="binding site" evidence="15">
    <location>
        <position position="468"/>
    </location>
    <ligand>
        <name>Mg(2+)</name>
        <dbReference type="ChEBI" id="CHEBI:18420"/>
        <note>shared with alpha subunit</note>
    </ligand>
</feature>
<feature type="domain" description="TRNA-binding" evidence="17">
    <location>
        <begin position="39"/>
        <end position="154"/>
    </location>
</feature>
<dbReference type="InterPro" id="IPR045864">
    <property type="entry name" value="aa-tRNA-synth_II/BPL/LPL"/>
</dbReference>
<keyword evidence="11 16" id="KW-0694">RNA-binding</keyword>
<reference evidence="20" key="2">
    <citation type="submission" date="2021-04" db="EMBL/GenBank/DDBJ databases">
        <authorList>
            <person name="Gilroy R."/>
        </authorList>
    </citation>
    <scope>NUCLEOTIDE SEQUENCE</scope>
    <source>
        <strain evidence="20">ChiSjej5B23-2810</strain>
    </source>
</reference>
<dbReference type="EC" id="6.1.1.20" evidence="15"/>
<dbReference type="SUPFAM" id="SSF54991">
    <property type="entry name" value="Anticodon-binding domain of PheRS"/>
    <property type="match status" value="1"/>
</dbReference>
<keyword evidence="10 15" id="KW-0460">Magnesium</keyword>
<dbReference type="InterPro" id="IPR033714">
    <property type="entry name" value="tRNA_bind_bactPheRS"/>
</dbReference>
<dbReference type="PROSITE" id="PS50886">
    <property type="entry name" value="TRBD"/>
    <property type="match status" value="1"/>
</dbReference>
<protein>
    <recommendedName>
        <fullName evidence="15">Phenylalanine--tRNA ligase beta subunit</fullName>
        <ecNumber evidence="15">6.1.1.20</ecNumber>
    </recommendedName>
    <alternativeName>
        <fullName evidence="15">Phenylalanyl-tRNA synthetase beta subunit</fullName>
        <shortName evidence="15">PheRS</shortName>
    </alternativeName>
</protein>
<evidence type="ECO:0000256" key="4">
    <source>
        <dbReference type="ARBA" id="ARBA00022490"/>
    </source>
</evidence>
<evidence type="ECO:0000256" key="7">
    <source>
        <dbReference type="ARBA" id="ARBA00022723"/>
    </source>
</evidence>
<dbReference type="GO" id="GO:0006432">
    <property type="term" value="P:phenylalanyl-tRNA aminoacylation"/>
    <property type="evidence" value="ECO:0007669"/>
    <property type="project" value="UniProtKB-UniRule"/>
</dbReference>
<evidence type="ECO:0000256" key="13">
    <source>
        <dbReference type="ARBA" id="ARBA00023146"/>
    </source>
</evidence>
<dbReference type="SUPFAM" id="SSF56037">
    <property type="entry name" value="PheT/TilS domain"/>
    <property type="match status" value="1"/>
</dbReference>
<dbReference type="Gene3D" id="3.30.56.10">
    <property type="match status" value="2"/>
</dbReference>
<dbReference type="EMBL" id="DWWN01000049">
    <property type="protein sequence ID" value="HJC45934.1"/>
    <property type="molecule type" value="Genomic_DNA"/>
</dbReference>
<keyword evidence="12 15" id="KW-0648">Protein biosynthesis</keyword>
<dbReference type="PROSITE" id="PS51447">
    <property type="entry name" value="FDX_ACB"/>
    <property type="match status" value="1"/>
</dbReference>
<dbReference type="Pfam" id="PF03147">
    <property type="entry name" value="FDX-ACB"/>
    <property type="match status" value="1"/>
</dbReference>
<dbReference type="FunFam" id="3.50.40.10:FF:000001">
    <property type="entry name" value="Phenylalanine--tRNA ligase beta subunit"/>
    <property type="match status" value="1"/>
</dbReference>
<evidence type="ECO:0000256" key="6">
    <source>
        <dbReference type="ARBA" id="ARBA00022598"/>
    </source>
</evidence>
<sequence>MKVPFSWLKELVDIDITAQELEDKLFSCGFEVEERTDLSAGIDKVVVGVITSIEKQEGTHLSRCVVDCGGYGHDIRITTGAPNIFVGAHVPAALDGSTLPGGIHIKKRMMQGFESNGMLCSGEELGLNEDLYPGAGVYGLLILPEDTTPGADICPVVGLDDSIFDISITANRPDCQSILGIAREVAAVLGKPLHMPAMDYQAVCEPDAPISVTVEAPDLCPRYMAHYVRNIRMGESPRWMKRHLALCGLRSISNVVDITNHTLLEMGQPMHAFDLDKVAGRCIDVRRARPGEKIVTLDEKEFTLTENNLVICDAEKPVALAGVMGGANSGMDDKTHSLLFECATFARDSVRKTSRALGQSSDSSARYEKGVDFSSPKLGLARALHLIQQLDCGDITTLAFDCTDGRSTGRKVIDTTPDKICAVLGIRVPDQTMIDILERLEFTVEVDAGGVWHVSVPLYREDVEGYPDLAEEVIREYGYSHIVPTFLKTAAVTNGGLNGEQQRVLKVKRMLAGQGFYEASTLAFYSTAELDMLHIPAEDTARKAIRILNPISENLSIMRTLLAPSMLNVIVDNLKKGNGAGRLFEMAPVYLPKSLPLTERPHERQTLCMGVFGPGEDFFTVKGAMEALAASLGLAFTYERETATPWLHPGIAASVWCKGKRLGVFGKLSNEINAELKIAKDEKENQNIYLAELDYEALSACVEGELHYQPISPYAPVKRDLALVCDEAVTCGAIEDAIRSASPLVTGVELFDVYRGKNLGEGKKSMAFSLVLADPAAELDAEQVDRAIKKILGNLKYKLNIEIR</sequence>
<comment type="cofactor">
    <cofactor evidence="15">
        <name>Mg(2+)</name>
        <dbReference type="ChEBI" id="CHEBI:18420"/>
    </cofactor>
    <text evidence="15">Binds 2 magnesium ions per tetramer.</text>
</comment>
<dbReference type="InterPro" id="IPR020825">
    <property type="entry name" value="Phe-tRNA_synthase-like_B3/B4"/>
</dbReference>
<dbReference type="Pfam" id="PF03484">
    <property type="entry name" value="B5"/>
    <property type="match status" value="1"/>
</dbReference>
<evidence type="ECO:0000256" key="15">
    <source>
        <dbReference type="HAMAP-Rule" id="MF_00283"/>
    </source>
</evidence>
<dbReference type="Pfam" id="PF17759">
    <property type="entry name" value="tRNA_synthFbeta"/>
    <property type="match status" value="1"/>
</dbReference>
<dbReference type="InterPro" id="IPR045060">
    <property type="entry name" value="Phe-tRNA-ligase_IIc_bsu"/>
</dbReference>
<evidence type="ECO:0000256" key="9">
    <source>
        <dbReference type="ARBA" id="ARBA00022840"/>
    </source>
</evidence>
<evidence type="ECO:0000256" key="10">
    <source>
        <dbReference type="ARBA" id="ARBA00022842"/>
    </source>
</evidence>
<dbReference type="SUPFAM" id="SSF50249">
    <property type="entry name" value="Nucleic acid-binding proteins"/>
    <property type="match status" value="1"/>
</dbReference>
<evidence type="ECO:0000313" key="21">
    <source>
        <dbReference type="Proteomes" id="UP000823906"/>
    </source>
</evidence>
<proteinExistence type="inferred from homology"/>
<dbReference type="Gene3D" id="3.30.70.380">
    <property type="entry name" value="Ferrodoxin-fold anticodon-binding domain"/>
    <property type="match status" value="1"/>
</dbReference>
<dbReference type="Gene3D" id="3.50.40.10">
    <property type="entry name" value="Phenylalanyl-trna Synthetase, Chain B, domain 3"/>
    <property type="match status" value="1"/>
</dbReference>
<feature type="binding site" evidence="15">
    <location>
        <position position="462"/>
    </location>
    <ligand>
        <name>Mg(2+)</name>
        <dbReference type="ChEBI" id="CHEBI:18420"/>
        <note>shared with alpha subunit</note>
    </ligand>
</feature>
<dbReference type="CDD" id="cd02796">
    <property type="entry name" value="tRNA_bind_bactPheRS"/>
    <property type="match status" value="1"/>
</dbReference>
<feature type="binding site" evidence="15">
    <location>
        <position position="472"/>
    </location>
    <ligand>
        <name>Mg(2+)</name>
        <dbReference type="ChEBI" id="CHEBI:18420"/>
        <note>shared with alpha subunit</note>
    </ligand>
</feature>
<comment type="similarity">
    <text evidence="2 15">Belongs to the phenylalanyl-tRNA synthetase beta subunit family. Type 1 subfamily.</text>
</comment>
<dbReference type="SMART" id="SM00874">
    <property type="entry name" value="B5"/>
    <property type="match status" value="1"/>
</dbReference>
<evidence type="ECO:0000259" key="17">
    <source>
        <dbReference type="PROSITE" id="PS50886"/>
    </source>
</evidence>
<dbReference type="InterPro" id="IPR002547">
    <property type="entry name" value="tRNA-bd_dom"/>
</dbReference>
<dbReference type="PANTHER" id="PTHR10947:SF0">
    <property type="entry name" value="PHENYLALANINE--TRNA LIGASE BETA SUBUNIT"/>
    <property type="match status" value="1"/>
</dbReference>
<evidence type="ECO:0000256" key="8">
    <source>
        <dbReference type="ARBA" id="ARBA00022741"/>
    </source>
</evidence>
<keyword evidence="7 15" id="KW-0479">Metal-binding</keyword>
<dbReference type="GO" id="GO:0005524">
    <property type="term" value="F:ATP binding"/>
    <property type="evidence" value="ECO:0007669"/>
    <property type="project" value="UniProtKB-UniRule"/>
</dbReference>
<comment type="subunit">
    <text evidence="3 15">Tetramer of two alpha and two beta subunits.</text>
</comment>
<dbReference type="GO" id="GO:0000049">
    <property type="term" value="F:tRNA binding"/>
    <property type="evidence" value="ECO:0007669"/>
    <property type="project" value="UniProtKB-UniRule"/>
</dbReference>
<dbReference type="Gene3D" id="2.40.50.140">
    <property type="entry name" value="Nucleic acid-binding proteins"/>
    <property type="match status" value="1"/>
</dbReference>
<dbReference type="InterPro" id="IPR036690">
    <property type="entry name" value="Fdx_antiC-bd_sf"/>
</dbReference>
<accession>A0A9D2P979</accession>
<dbReference type="NCBIfam" id="TIGR00472">
    <property type="entry name" value="pheT_bact"/>
    <property type="match status" value="1"/>
</dbReference>
<comment type="catalytic activity">
    <reaction evidence="14 15">
        <text>tRNA(Phe) + L-phenylalanine + ATP = L-phenylalanyl-tRNA(Phe) + AMP + diphosphate + H(+)</text>
        <dbReference type="Rhea" id="RHEA:19413"/>
        <dbReference type="Rhea" id="RHEA-COMP:9668"/>
        <dbReference type="Rhea" id="RHEA-COMP:9699"/>
        <dbReference type="ChEBI" id="CHEBI:15378"/>
        <dbReference type="ChEBI" id="CHEBI:30616"/>
        <dbReference type="ChEBI" id="CHEBI:33019"/>
        <dbReference type="ChEBI" id="CHEBI:58095"/>
        <dbReference type="ChEBI" id="CHEBI:78442"/>
        <dbReference type="ChEBI" id="CHEBI:78531"/>
        <dbReference type="ChEBI" id="CHEBI:456215"/>
        <dbReference type="EC" id="6.1.1.20"/>
    </reaction>
</comment>
<feature type="domain" description="FDX-ACB" evidence="18">
    <location>
        <begin position="712"/>
        <end position="804"/>
    </location>
</feature>
<dbReference type="InterPro" id="IPR005146">
    <property type="entry name" value="B3/B4_tRNA-bd"/>
</dbReference>
<dbReference type="GO" id="GO:0140096">
    <property type="term" value="F:catalytic activity, acting on a protein"/>
    <property type="evidence" value="ECO:0007669"/>
    <property type="project" value="UniProtKB-ARBA"/>
</dbReference>
<dbReference type="InterPro" id="IPR005121">
    <property type="entry name" value="Fdx_antiC-bd"/>
</dbReference>
<dbReference type="PANTHER" id="PTHR10947">
    <property type="entry name" value="PHENYLALANYL-TRNA SYNTHETASE BETA CHAIN AND LEUCINE-RICH REPEAT-CONTAINING PROTEIN 47"/>
    <property type="match status" value="1"/>
</dbReference>
<dbReference type="GO" id="GO:0000287">
    <property type="term" value="F:magnesium ion binding"/>
    <property type="evidence" value="ECO:0007669"/>
    <property type="project" value="UniProtKB-UniRule"/>
</dbReference>
<dbReference type="SMART" id="SM00873">
    <property type="entry name" value="B3_4"/>
    <property type="match status" value="1"/>
</dbReference>
<dbReference type="SMART" id="SM00896">
    <property type="entry name" value="FDX-ACB"/>
    <property type="match status" value="1"/>
</dbReference>
<dbReference type="Gene3D" id="3.30.930.10">
    <property type="entry name" value="Bira Bifunctional Protein, Domain 2"/>
    <property type="match status" value="1"/>
</dbReference>
<dbReference type="CDD" id="cd00769">
    <property type="entry name" value="PheRS_beta_core"/>
    <property type="match status" value="1"/>
</dbReference>
<name>A0A9D2P979_9FIRM</name>
<organism evidence="20 21">
    <name type="scientific">Candidatus Faecalibacterium faecigallinarum</name>
    <dbReference type="NCBI Taxonomy" id="2838577"/>
    <lineage>
        <taxon>Bacteria</taxon>
        <taxon>Bacillati</taxon>
        <taxon>Bacillota</taxon>
        <taxon>Clostridia</taxon>
        <taxon>Eubacteriales</taxon>
        <taxon>Oscillospiraceae</taxon>
        <taxon>Faecalibacterium</taxon>
    </lineage>
</organism>
<dbReference type="Pfam" id="PF01588">
    <property type="entry name" value="tRNA_bind"/>
    <property type="match status" value="1"/>
</dbReference>
<evidence type="ECO:0000256" key="2">
    <source>
        <dbReference type="ARBA" id="ARBA00008653"/>
    </source>
</evidence>
<evidence type="ECO:0000256" key="12">
    <source>
        <dbReference type="ARBA" id="ARBA00022917"/>
    </source>
</evidence>
<keyword evidence="8 15" id="KW-0547">Nucleotide-binding</keyword>
<keyword evidence="4 15" id="KW-0963">Cytoplasm</keyword>
<evidence type="ECO:0000259" key="19">
    <source>
        <dbReference type="PROSITE" id="PS51483"/>
    </source>
</evidence>
<dbReference type="GO" id="GO:0009328">
    <property type="term" value="C:phenylalanine-tRNA ligase complex"/>
    <property type="evidence" value="ECO:0007669"/>
    <property type="project" value="TreeGrafter"/>
</dbReference>
<evidence type="ECO:0000256" key="1">
    <source>
        <dbReference type="ARBA" id="ARBA00004496"/>
    </source>
</evidence>
<dbReference type="InterPro" id="IPR012340">
    <property type="entry name" value="NA-bd_OB-fold"/>
</dbReference>
<dbReference type="SUPFAM" id="SSF55681">
    <property type="entry name" value="Class II aaRS and biotin synthetases"/>
    <property type="match status" value="1"/>
</dbReference>
<dbReference type="AlphaFoldDB" id="A0A9D2P979"/>
<evidence type="ECO:0000256" key="16">
    <source>
        <dbReference type="PROSITE-ProRule" id="PRU00209"/>
    </source>
</evidence>
<dbReference type="PROSITE" id="PS51483">
    <property type="entry name" value="B5"/>
    <property type="match status" value="1"/>
</dbReference>
<dbReference type="Pfam" id="PF03483">
    <property type="entry name" value="B3_4"/>
    <property type="match status" value="1"/>
</dbReference>
<evidence type="ECO:0000313" key="20">
    <source>
        <dbReference type="EMBL" id="HJC45934.1"/>
    </source>
</evidence>
<feature type="domain" description="B5" evidence="19">
    <location>
        <begin position="408"/>
        <end position="484"/>
    </location>
</feature>
<reference evidence="20" key="1">
    <citation type="journal article" date="2021" name="PeerJ">
        <title>Extensive microbial diversity within the chicken gut microbiome revealed by metagenomics and culture.</title>
        <authorList>
            <person name="Gilroy R."/>
            <person name="Ravi A."/>
            <person name="Getino M."/>
            <person name="Pursley I."/>
            <person name="Horton D.L."/>
            <person name="Alikhan N.F."/>
            <person name="Baker D."/>
            <person name="Gharbi K."/>
            <person name="Hall N."/>
            <person name="Watson M."/>
            <person name="Adriaenssens E.M."/>
            <person name="Foster-Nyarko E."/>
            <person name="Jarju S."/>
            <person name="Secka A."/>
            <person name="Antonio M."/>
            <person name="Oren A."/>
            <person name="Chaudhuri R.R."/>
            <person name="La Ragione R."/>
            <person name="Hildebrand F."/>
            <person name="Pallen M.J."/>
        </authorList>
    </citation>
    <scope>NUCLEOTIDE SEQUENCE</scope>
    <source>
        <strain evidence="20">ChiSjej5B23-2810</strain>
    </source>
</reference>
<dbReference type="GO" id="GO:0016740">
    <property type="term" value="F:transferase activity"/>
    <property type="evidence" value="ECO:0007669"/>
    <property type="project" value="UniProtKB-ARBA"/>
</dbReference>
<comment type="subcellular location">
    <subcellularLocation>
        <location evidence="1 15">Cytoplasm</location>
    </subcellularLocation>
</comment>
<comment type="caution">
    <text evidence="20">The sequence shown here is derived from an EMBL/GenBank/DDBJ whole genome shotgun (WGS) entry which is preliminary data.</text>
</comment>
<dbReference type="GO" id="GO:0004826">
    <property type="term" value="F:phenylalanine-tRNA ligase activity"/>
    <property type="evidence" value="ECO:0007669"/>
    <property type="project" value="UniProtKB-UniRule"/>
</dbReference>
<evidence type="ECO:0000259" key="18">
    <source>
        <dbReference type="PROSITE" id="PS51447"/>
    </source>
</evidence>
<evidence type="ECO:0000256" key="11">
    <source>
        <dbReference type="ARBA" id="ARBA00022884"/>
    </source>
</evidence>
<keyword evidence="6 15" id="KW-0436">Ligase</keyword>
<dbReference type="SUPFAM" id="SSF46955">
    <property type="entry name" value="Putative DNA-binding domain"/>
    <property type="match status" value="1"/>
</dbReference>
<dbReference type="Proteomes" id="UP000823906">
    <property type="component" value="Unassembled WGS sequence"/>
</dbReference>
<gene>
    <name evidence="15 20" type="primary">pheT</name>
    <name evidence="20" type="ORF">H9703_07380</name>
</gene>
<evidence type="ECO:0000256" key="5">
    <source>
        <dbReference type="ARBA" id="ARBA00022555"/>
    </source>
</evidence>
<feature type="binding site" evidence="15">
    <location>
        <position position="471"/>
    </location>
    <ligand>
        <name>Mg(2+)</name>
        <dbReference type="ChEBI" id="CHEBI:18420"/>
        <note>shared with alpha subunit</note>
    </ligand>
</feature>
<evidence type="ECO:0000256" key="14">
    <source>
        <dbReference type="ARBA" id="ARBA00049255"/>
    </source>
</evidence>
<dbReference type="InterPro" id="IPR004532">
    <property type="entry name" value="Phe-tRNA-ligase_IIc_bsu_bact"/>
</dbReference>
<dbReference type="InterPro" id="IPR009061">
    <property type="entry name" value="DNA-bd_dom_put_sf"/>
</dbReference>
<keyword evidence="5 16" id="KW-0820">tRNA-binding</keyword>
<keyword evidence="13 15" id="KW-0030">Aminoacyl-tRNA synthetase</keyword>
<dbReference type="InterPro" id="IPR005147">
    <property type="entry name" value="tRNA_synthase_B5-dom"/>
</dbReference>
<evidence type="ECO:0000256" key="3">
    <source>
        <dbReference type="ARBA" id="ARBA00011209"/>
    </source>
</evidence>
<keyword evidence="9 15" id="KW-0067">ATP-binding</keyword>